<feature type="transmembrane region" description="Helical" evidence="8">
    <location>
        <begin position="918"/>
        <end position="939"/>
    </location>
</feature>
<feature type="transmembrane region" description="Helical" evidence="8">
    <location>
        <begin position="526"/>
        <end position="543"/>
    </location>
</feature>
<dbReference type="Gene3D" id="1.20.1640.10">
    <property type="entry name" value="Multidrug efflux transporter AcrB transmembrane domain"/>
    <property type="match status" value="2"/>
</dbReference>
<evidence type="ECO:0000313" key="10">
    <source>
        <dbReference type="Proteomes" id="UP000181790"/>
    </source>
</evidence>
<evidence type="ECO:0000256" key="3">
    <source>
        <dbReference type="ARBA" id="ARBA00022475"/>
    </source>
</evidence>
<dbReference type="AlphaFoldDB" id="A0A1S2VKK1"/>
<dbReference type="InterPro" id="IPR027463">
    <property type="entry name" value="AcrB_DN_DC_subdom"/>
</dbReference>
<organism evidence="9 10">
    <name type="scientific">Arsenicibacter rosenii</name>
    <dbReference type="NCBI Taxonomy" id="1750698"/>
    <lineage>
        <taxon>Bacteria</taxon>
        <taxon>Pseudomonadati</taxon>
        <taxon>Bacteroidota</taxon>
        <taxon>Cytophagia</taxon>
        <taxon>Cytophagales</taxon>
        <taxon>Spirosomataceae</taxon>
        <taxon>Arsenicibacter</taxon>
    </lineage>
</organism>
<evidence type="ECO:0000256" key="5">
    <source>
        <dbReference type="ARBA" id="ARBA00022692"/>
    </source>
</evidence>
<proteinExistence type="predicted"/>
<dbReference type="Gene3D" id="3.30.2090.10">
    <property type="entry name" value="Multidrug efflux transporter AcrB TolC docking domain, DN and DC subdomains"/>
    <property type="match status" value="2"/>
</dbReference>
<dbReference type="Gene3D" id="3.30.70.1440">
    <property type="entry name" value="Multidrug efflux transporter AcrB pore domain"/>
    <property type="match status" value="1"/>
</dbReference>
<dbReference type="PANTHER" id="PTHR32063:SF28">
    <property type="entry name" value="BLR2861 PROTEIN"/>
    <property type="match status" value="1"/>
</dbReference>
<dbReference type="FunFam" id="3.30.70.1430:FF:000001">
    <property type="entry name" value="Efflux pump membrane transporter"/>
    <property type="match status" value="1"/>
</dbReference>
<evidence type="ECO:0000256" key="2">
    <source>
        <dbReference type="ARBA" id="ARBA00022448"/>
    </source>
</evidence>
<evidence type="ECO:0000256" key="8">
    <source>
        <dbReference type="SAM" id="Phobius"/>
    </source>
</evidence>
<dbReference type="Proteomes" id="UP000181790">
    <property type="component" value="Unassembled WGS sequence"/>
</dbReference>
<dbReference type="EMBL" id="MORL01000004">
    <property type="protein sequence ID" value="OIN59317.1"/>
    <property type="molecule type" value="Genomic_DNA"/>
</dbReference>
<feature type="transmembrane region" description="Helical" evidence="8">
    <location>
        <begin position="888"/>
        <end position="906"/>
    </location>
</feature>
<keyword evidence="3" id="KW-1003">Cell membrane</keyword>
<dbReference type="SUPFAM" id="SSF82693">
    <property type="entry name" value="Multidrug efflux transporter AcrB pore domain, PN1, PN2, PC1 and PC2 subdomains"/>
    <property type="match status" value="3"/>
</dbReference>
<feature type="transmembrane region" description="Helical" evidence="8">
    <location>
        <begin position="360"/>
        <end position="384"/>
    </location>
</feature>
<comment type="caution">
    <text evidence="9">The sequence shown here is derived from an EMBL/GenBank/DDBJ whole genome shotgun (WGS) entry which is preliminary data.</text>
</comment>
<dbReference type="SUPFAM" id="SSF82866">
    <property type="entry name" value="Multidrug efflux transporter AcrB transmembrane domain"/>
    <property type="match status" value="2"/>
</dbReference>
<dbReference type="OrthoDB" id="9758940at2"/>
<feature type="transmembrane region" description="Helical" evidence="8">
    <location>
        <begin position="862"/>
        <end position="881"/>
    </location>
</feature>
<dbReference type="Gene3D" id="3.30.70.1430">
    <property type="entry name" value="Multidrug efflux transporter AcrB pore domain"/>
    <property type="match status" value="2"/>
</dbReference>
<keyword evidence="7 8" id="KW-0472">Membrane</keyword>
<accession>A0A1S2VKK1</accession>
<feature type="transmembrane region" description="Helical" evidence="8">
    <location>
        <begin position="463"/>
        <end position="485"/>
    </location>
</feature>
<evidence type="ECO:0000256" key="6">
    <source>
        <dbReference type="ARBA" id="ARBA00022989"/>
    </source>
</evidence>
<dbReference type="Pfam" id="PF00873">
    <property type="entry name" value="ACR_tran"/>
    <property type="match status" value="1"/>
</dbReference>
<feature type="transmembrane region" description="Helical" evidence="8">
    <location>
        <begin position="390"/>
        <end position="411"/>
    </location>
</feature>
<dbReference type="GO" id="GO:0005886">
    <property type="term" value="C:plasma membrane"/>
    <property type="evidence" value="ECO:0007669"/>
    <property type="project" value="UniProtKB-SubCell"/>
</dbReference>
<name>A0A1S2VKK1_9BACT</name>
<comment type="subcellular location">
    <subcellularLocation>
        <location evidence="1">Cell inner membrane</location>
        <topology evidence="1">Multi-pass membrane protein</topology>
    </subcellularLocation>
</comment>
<reference evidence="9 10" key="1">
    <citation type="submission" date="2016-10" db="EMBL/GenBank/DDBJ databases">
        <title>Arsenicibacter rosenii gen. nov., sp. nov., an efficient arsenic-methylating bacterium isolated from an arsenic-contaminated paddy soil.</title>
        <authorList>
            <person name="Huang K."/>
        </authorList>
    </citation>
    <scope>NUCLEOTIDE SEQUENCE [LARGE SCALE GENOMIC DNA]</scope>
    <source>
        <strain evidence="9 10">SM-1</strain>
    </source>
</reference>
<sequence>MANLSTTSIKRPVLAVVMSLLILVFGGIGFAYLGVREFPSIDLPVVTVSTVYTGANADIVESQITEPLEESINGIAGIRTLTSSSRDGRSQITVEFELSVNIEDAANDVRDRVSRAIANLPPDVDPPIVAKADADASPIYFIQVLSKTRSLLELNDIALRQIKERFQTIPGVSSVQIWGEKKYAMRLRIDPVKLASYRLTAIDVSNALRTQNIELPSGSVEGASTELTVRTLGRLTTPQDFNNLILKETNDQVVKFQDVGYAELAPEVEKTLFKRDGVPMLSVAVIPQPGANQIEIVNNVYKKQEQIQKDLPPDVKLILGFDYTRYVRKSIEEVEETIIIAFALVALIIFTFLRDWRSTLIPLTAIPVSLVGSFFIMYICGFSMNVLTLLGIVLSIGLVVDDAIVVLENIYTKIEEGMKPMQAAIEGSKEIYFAVISTTVTLAAVFLPVIFLQGVTGRLFREFGIVVAGSVLISAFVSLTLTPMLSSKLLKNRHRQPWLYRVTEPFFEWMINGYQNSLAGFLKIRWMAWVLILAFGGIIYALFKFQAIPQELAPMEDRGGFRIQATAQEGATYEYMLNYTDQVAAFLRKNFDKKDVAGVIAITSPSFGSGATNSAAFRIVLGDKPPRTISQQQMVDDITPKIKKFPGAKALVIQEQTIQSGARVGGGGGLPVQFVIQATSFDKLRKVVPEFMKLVQSSDKFSASDVNLKFTKPEIRLDIDRDKALNLGVSVQDVAQTLQLGLSGRRFGYFIMDGKQYQVIGQIMRDDRNDVTDLKSLYVKNNRGELIQLDNLVRVSEQSTPPTLFRYNRYSAATISAGLAKGVTLGAGIDEMERIAKEVLDSSYSTALDGQAKEFRESSSSLYFAFALALVLIYLILAAQFESFVDPIIILLTVPLALCGALLSLWDFGQTLNVFSQIGIITLVGLVTKNGILIVEFANQRKEEGDNKHQAALEAAVARFRPILMTSLCAALGLLPIALALGAGSESRVSMGIAVVGGLLFSTLLTLYIIPAVYTYMSANLKPEEKEEAGAGLVAEPV</sequence>
<feature type="transmembrane region" description="Helical" evidence="8">
    <location>
        <begin position="431"/>
        <end position="451"/>
    </location>
</feature>
<evidence type="ECO:0000256" key="1">
    <source>
        <dbReference type="ARBA" id="ARBA00004429"/>
    </source>
</evidence>
<keyword evidence="5 8" id="KW-0812">Transmembrane</keyword>
<feature type="transmembrane region" description="Helical" evidence="8">
    <location>
        <begin position="993"/>
        <end position="1016"/>
    </location>
</feature>
<dbReference type="RefSeq" id="WP_071502999.1">
    <property type="nucleotide sequence ID" value="NZ_MORL01000004.1"/>
</dbReference>
<dbReference type="Gene3D" id="3.30.70.1320">
    <property type="entry name" value="Multidrug efflux transporter AcrB pore domain like"/>
    <property type="match status" value="1"/>
</dbReference>
<feature type="transmembrane region" description="Helical" evidence="8">
    <location>
        <begin position="12"/>
        <end position="35"/>
    </location>
</feature>
<feature type="transmembrane region" description="Helical" evidence="8">
    <location>
        <begin position="960"/>
        <end position="981"/>
    </location>
</feature>
<evidence type="ECO:0000256" key="7">
    <source>
        <dbReference type="ARBA" id="ARBA00023136"/>
    </source>
</evidence>
<dbReference type="GO" id="GO:0042910">
    <property type="term" value="F:xenobiotic transmembrane transporter activity"/>
    <property type="evidence" value="ECO:0007669"/>
    <property type="project" value="TreeGrafter"/>
</dbReference>
<dbReference type="PRINTS" id="PR00702">
    <property type="entry name" value="ACRIFLAVINRP"/>
</dbReference>
<feature type="transmembrane region" description="Helical" evidence="8">
    <location>
        <begin position="337"/>
        <end position="353"/>
    </location>
</feature>
<keyword evidence="4" id="KW-0997">Cell inner membrane</keyword>
<evidence type="ECO:0000256" key="4">
    <source>
        <dbReference type="ARBA" id="ARBA00022519"/>
    </source>
</evidence>
<keyword evidence="2" id="KW-0813">Transport</keyword>
<dbReference type="SUPFAM" id="SSF82714">
    <property type="entry name" value="Multidrug efflux transporter AcrB TolC docking domain, DN and DC subdomains"/>
    <property type="match status" value="2"/>
</dbReference>
<dbReference type="PANTHER" id="PTHR32063">
    <property type="match status" value="1"/>
</dbReference>
<keyword evidence="6 8" id="KW-1133">Transmembrane helix</keyword>
<dbReference type="FunFam" id="1.20.1640.10:FF:000001">
    <property type="entry name" value="Efflux pump membrane transporter"/>
    <property type="match status" value="1"/>
</dbReference>
<keyword evidence="10" id="KW-1185">Reference proteome</keyword>
<protein>
    <submittedName>
        <fullName evidence="9">Acriflavin resistance protein</fullName>
    </submittedName>
</protein>
<gene>
    <name evidence="9" type="ORF">BLX24_10050</name>
</gene>
<evidence type="ECO:0000313" key="9">
    <source>
        <dbReference type="EMBL" id="OIN59317.1"/>
    </source>
</evidence>
<dbReference type="InterPro" id="IPR001036">
    <property type="entry name" value="Acrflvin-R"/>
</dbReference>